<dbReference type="AlphaFoldDB" id="A0AA88KQS8"/>
<organism evidence="2 3">
    <name type="scientific">Naegleria lovaniensis</name>
    <name type="common">Amoeba</name>
    <dbReference type="NCBI Taxonomy" id="51637"/>
    <lineage>
        <taxon>Eukaryota</taxon>
        <taxon>Discoba</taxon>
        <taxon>Heterolobosea</taxon>
        <taxon>Tetramitia</taxon>
        <taxon>Eutetramitia</taxon>
        <taxon>Vahlkampfiidae</taxon>
        <taxon>Naegleria</taxon>
    </lineage>
</organism>
<gene>
    <name evidence="2" type="ORF">C9374_011461</name>
</gene>
<protein>
    <submittedName>
        <fullName evidence="2">Uncharacterized protein</fullName>
    </submittedName>
</protein>
<dbReference type="Proteomes" id="UP000816034">
    <property type="component" value="Unassembled WGS sequence"/>
</dbReference>
<name>A0AA88KQS8_NAELO</name>
<dbReference type="RefSeq" id="XP_044554630.1">
    <property type="nucleotide sequence ID" value="XM_044687119.1"/>
</dbReference>
<accession>A0AA88KQS8</accession>
<sequence>MSATSGPTLDQVLEKLRQYLEGRSSTTTTTSTPHENEEDECPFTSEERDLFIQHYSKSFLEKCPAFSSHQCPFVKIQNYSQLEQIMHKIPRHKLTECPVMHLPHPNAHGPLVDHVQKELESQSVKKQ</sequence>
<dbReference type="GeneID" id="68103915"/>
<evidence type="ECO:0000313" key="3">
    <source>
        <dbReference type="Proteomes" id="UP000816034"/>
    </source>
</evidence>
<proteinExistence type="predicted"/>
<evidence type="ECO:0000256" key="1">
    <source>
        <dbReference type="SAM" id="MobiDB-lite"/>
    </source>
</evidence>
<reference evidence="2 3" key="1">
    <citation type="journal article" date="2018" name="BMC Genomics">
        <title>The genome of Naegleria lovaniensis, the basis for a comparative approach to unravel pathogenicity factors of the human pathogenic amoeba N. fowleri.</title>
        <authorList>
            <person name="Liechti N."/>
            <person name="Schurch N."/>
            <person name="Bruggmann R."/>
            <person name="Wittwer M."/>
        </authorList>
    </citation>
    <scope>NUCLEOTIDE SEQUENCE [LARGE SCALE GENOMIC DNA]</scope>
    <source>
        <strain evidence="2 3">ATCC 30569</strain>
    </source>
</reference>
<comment type="caution">
    <text evidence="2">The sequence shown here is derived from an EMBL/GenBank/DDBJ whole genome shotgun (WGS) entry which is preliminary data.</text>
</comment>
<dbReference type="EMBL" id="PYSW02000004">
    <property type="protein sequence ID" value="KAG2392736.1"/>
    <property type="molecule type" value="Genomic_DNA"/>
</dbReference>
<feature type="region of interest" description="Disordered" evidence="1">
    <location>
        <begin position="21"/>
        <end position="43"/>
    </location>
</feature>
<keyword evidence="3" id="KW-1185">Reference proteome</keyword>
<evidence type="ECO:0000313" key="2">
    <source>
        <dbReference type="EMBL" id="KAG2392736.1"/>
    </source>
</evidence>